<feature type="non-terminal residue" evidence="2">
    <location>
        <position position="1"/>
    </location>
</feature>
<protein>
    <submittedName>
        <fullName evidence="2">Type I restriction-modification system, restriction subunit R (EC)</fullName>
        <ecNumber evidence="2">3.1.21.3</ecNumber>
    </submittedName>
</protein>
<keyword evidence="1" id="KW-0175">Coiled coil</keyword>
<dbReference type="GO" id="GO:0009035">
    <property type="term" value="F:type I site-specific deoxyribonuclease activity"/>
    <property type="evidence" value="ECO:0007669"/>
    <property type="project" value="UniProtKB-EC"/>
</dbReference>
<proteinExistence type="predicted"/>
<dbReference type="EC" id="3.1.21.3" evidence="2"/>
<organism evidence="2">
    <name type="scientific">uncultured Sulfurovum sp</name>
    <dbReference type="NCBI Taxonomy" id="269237"/>
    <lineage>
        <taxon>Bacteria</taxon>
        <taxon>Pseudomonadati</taxon>
        <taxon>Campylobacterota</taxon>
        <taxon>Epsilonproteobacteria</taxon>
        <taxon>Campylobacterales</taxon>
        <taxon>Sulfurovaceae</taxon>
        <taxon>Sulfurovum</taxon>
        <taxon>environmental samples</taxon>
    </lineage>
</organism>
<name>A0A6S6UAN8_9BACT</name>
<dbReference type="EMBL" id="CACVAS010000137">
    <property type="protein sequence ID" value="CAA6825863.1"/>
    <property type="molecule type" value="Genomic_DNA"/>
</dbReference>
<dbReference type="AlphaFoldDB" id="A0A6S6UAN8"/>
<reference evidence="2" key="1">
    <citation type="submission" date="2020-01" db="EMBL/GenBank/DDBJ databases">
        <authorList>
            <person name="Meier V. D."/>
            <person name="Meier V D."/>
        </authorList>
    </citation>
    <scope>NUCLEOTIDE SEQUENCE</scope>
    <source>
        <strain evidence="2">HLG_WM_MAG_01</strain>
    </source>
</reference>
<accession>A0A6S6UAN8</accession>
<feature type="coiled-coil region" evidence="1">
    <location>
        <begin position="156"/>
        <end position="214"/>
    </location>
</feature>
<sequence length="465" mass="54596">VEESSRLKGVVGKKKSNFEFLLNYDPIFFQLASVAEEMYHSDPNTTLVKLRQLAEALGKDIALKMGIASYEYKDQYELIYLLEDKLSFSYKVRNLFHMLRKEGNRAVHEFTTNHHQALKALKNAYKLSIWYHGTFGDVRDFKVKAFVVPKDPTEKLQKIHNDYEALKAKLLDHKEKLEESKALAELKEQEHQEYDKLIEEMKQMQAEEKALMLEQEATFEEQTMLFEQKIDELSCSISDEERKKLEQIYQHRGEEVLCYLSLDEDKTYEMVDLKLNERGWKADSAILDYEKGTRPIVGENRAIRNWECIDPKSGEKSTADYVLFIGLKPVSIVEVTMFGMDVIEGIEEAQERSCTINLTSIVKMVEQEDKALVLDEWYADALEEKTYRVPMVFSSNGREYQHQEKTKSGIWFRDLRRVENNARVLVHWFSPDEITEFLDRNDENLVRTKEEKRLNLEGLKRMLFS</sequence>
<gene>
    <name evidence="2" type="ORF">HELGO_WM58478</name>
</gene>
<evidence type="ECO:0000256" key="1">
    <source>
        <dbReference type="SAM" id="Coils"/>
    </source>
</evidence>
<evidence type="ECO:0000313" key="2">
    <source>
        <dbReference type="EMBL" id="CAA6825863.1"/>
    </source>
</evidence>
<keyword evidence="2" id="KW-0378">Hydrolase</keyword>